<keyword evidence="2" id="KW-1133">Transmembrane helix</keyword>
<feature type="compositionally biased region" description="Basic and acidic residues" evidence="1">
    <location>
        <begin position="221"/>
        <end position="230"/>
    </location>
</feature>
<proteinExistence type="predicted"/>
<gene>
    <name evidence="3" type="ORF">HDU87_008724</name>
</gene>
<accession>A0AAD5TDR3</accession>
<feature type="transmembrane region" description="Helical" evidence="2">
    <location>
        <begin position="123"/>
        <end position="140"/>
    </location>
</feature>
<dbReference type="EMBL" id="JADGJQ010000094">
    <property type="protein sequence ID" value="KAJ3170491.1"/>
    <property type="molecule type" value="Genomic_DNA"/>
</dbReference>
<evidence type="ECO:0000256" key="2">
    <source>
        <dbReference type="SAM" id="Phobius"/>
    </source>
</evidence>
<feature type="region of interest" description="Disordered" evidence="1">
    <location>
        <begin position="221"/>
        <end position="276"/>
    </location>
</feature>
<organism evidence="3 4">
    <name type="scientific">Geranomyces variabilis</name>
    <dbReference type="NCBI Taxonomy" id="109894"/>
    <lineage>
        <taxon>Eukaryota</taxon>
        <taxon>Fungi</taxon>
        <taxon>Fungi incertae sedis</taxon>
        <taxon>Chytridiomycota</taxon>
        <taxon>Chytridiomycota incertae sedis</taxon>
        <taxon>Chytridiomycetes</taxon>
        <taxon>Spizellomycetales</taxon>
        <taxon>Powellomycetaceae</taxon>
        <taxon>Geranomyces</taxon>
    </lineage>
</organism>
<feature type="transmembrane region" description="Helical" evidence="2">
    <location>
        <begin position="289"/>
        <end position="311"/>
    </location>
</feature>
<evidence type="ECO:0000313" key="4">
    <source>
        <dbReference type="Proteomes" id="UP001212152"/>
    </source>
</evidence>
<feature type="transmembrane region" description="Helical" evidence="2">
    <location>
        <begin position="43"/>
        <end position="65"/>
    </location>
</feature>
<protein>
    <submittedName>
        <fullName evidence="3">Uncharacterized protein</fullName>
    </submittedName>
</protein>
<feature type="transmembrane region" description="Helical" evidence="2">
    <location>
        <begin position="6"/>
        <end position="27"/>
    </location>
</feature>
<evidence type="ECO:0000313" key="3">
    <source>
        <dbReference type="EMBL" id="KAJ3170491.1"/>
    </source>
</evidence>
<sequence length="353" mass="39120">MSSDETTLVNIVCVLLTLPLPLGLLYFARRLGKVEGSGRSTKYLVISQTVGSVFVLCTMVEVFLMDRDPDVKNWEQTTAVRTLRVLDLLALHGASAFYTLGTIERIRMFRDVVSPFPISWLRFLKIFQPVASVLTCALAIGGQTLQTFDQPYFSVVLALYWLFCSVLDLALSSQMMLWITRIQQEAATRTHLALTQCRPAEQETLAVKMSASILSDTSLLREKDTEKGREATSASTSKHRSSSAPQVPQASHAPLSLAKTPASHPPLQPPSSTAKQQARLKIFGQSHEVRLLVPYLLVAFEEATMVLVYAANAVTAKSFWVQYWTHIAVSLHCLLGSMLLGMFKVALERNTRG</sequence>
<dbReference type="Proteomes" id="UP001212152">
    <property type="component" value="Unassembled WGS sequence"/>
</dbReference>
<evidence type="ECO:0000256" key="1">
    <source>
        <dbReference type="SAM" id="MobiDB-lite"/>
    </source>
</evidence>
<dbReference type="AlphaFoldDB" id="A0AAD5TDR3"/>
<keyword evidence="2" id="KW-0812">Transmembrane</keyword>
<feature type="transmembrane region" description="Helical" evidence="2">
    <location>
        <begin position="152"/>
        <end position="171"/>
    </location>
</feature>
<feature type="transmembrane region" description="Helical" evidence="2">
    <location>
        <begin position="85"/>
        <end position="103"/>
    </location>
</feature>
<name>A0AAD5TDR3_9FUNG</name>
<keyword evidence="4" id="KW-1185">Reference proteome</keyword>
<keyword evidence="2" id="KW-0472">Membrane</keyword>
<reference evidence="3" key="1">
    <citation type="submission" date="2020-05" db="EMBL/GenBank/DDBJ databases">
        <title>Phylogenomic resolution of chytrid fungi.</title>
        <authorList>
            <person name="Stajich J.E."/>
            <person name="Amses K."/>
            <person name="Simmons R."/>
            <person name="Seto K."/>
            <person name="Myers J."/>
            <person name="Bonds A."/>
            <person name="Quandt C.A."/>
            <person name="Barry K."/>
            <person name="Liu P."/>
            <person name="Grigoriev I."/>
            <person name="Longcore J.E."/>
            <person name="James T.Y."/>
        </authorList>
    </citation>
    <scope>NUCLEOTIDE SEQUENCE</scope>
    <source>
        <strain evidence="3">JEL0379</strain>
    </source>
</reference>
<comment type="caution">
    <text evidence="3">The sequence shown here is derived from an EMBL/GenBank/DDBJ whole genome shotgun (WGS) entry which is preliminary data.</text>
</comment>
<feature type="transmembrane region" description="Helical" evidence="2">
    <location>
        <begin position="323"/>
        <end position="347"/>
    </location>
</feature>